<evidence type="ECO:0000313" key="2">
    <source>
        <dbReference type="EMBL" id="SVC08082.1"/>
    </source>
</evidence>
<name>A0A382J9L1_9ZZZZ</name>
<feature type="non-terminal residue" evidence="2">
    <location>
        <position position="1"/>
    </location>
</feature>
<protein>
    <recommendedName>
        <fullName evidence="1">Methyltransferase type 11 domain-containing protein</fullName>
    </recommendedName>
</protein>
<dbReference type="GO" id="GO:0008757">
    <property type="term" value="F:S-adenosylmethionine-dependent methyltransferase activity"/>
    <property type="evidence" value="ECO:0007669"/>
    <property type="project" value="InterPro"/>
</dbReference>
<proteinExistence type="predicted"/>
<dbReference type="SUPFAM" id="SSF53335">
    <property type="entry name" value="S-adenosyl-L-methionine-dependent methyltransferases"/>
    <property type="match status" value="1"/>
</dbReference>
<dbReference type="AlphaFoldDB" id="A0A382J9L1"/>
<gene>
    <name evidence="2" type="ORF">METZ01_LOCUS260936</name>
</gene>
<sequence length="181" mass="21501">TDCLDSHGDNTIDFVYCHQVLQHINDDLQKKYISEFFRVLKPGGLAVFQVPNEILGGNREGVFIKTRDMLKKIIPGFNQIYEPYRRSRKEKKRREKLQKGLHLDPAEFLIEMHCLSDECVKDLCKEKYFDIEREVVTNSVEEGYRGEIEFYDPRKKIPLLRRGRVRKFLSQMYFVRKVSAH</sequence>
<dbReference type="EMBL" id="UINC01072443">
    <property type="protein sequence ID" value="SVC08082.1"/>
    <property type="molecule type" value="Genomic_DNA"/>
</dbReference>
<evidence type="ECO:0000259" key="1">
    <source>
        <dbReference type="Pfam" id="PF08241"/>
    </source>
</evidence>
<dbReference type="Gene3D" id="3.40.50.150">
    <property type="entry name" value="Vaccinia Virus protein VP39"/>
    <property type="match status" value="1"/>
</dbReference>
<dbReference type="Pfam" id="PF08241">
    <property type="entry name" value="Methyltransf_11"/>
    <property type="match status" value="1"/>
</dbReference>
<dbReference type="InterPro" id="IPR013216">
    <property type="entry name" value="Methyltransf_11"/>
</dbReference>
<reference evidence="2" key="1">
    <citation type="submission" date="2018-05" db="EMBL/GenBank/DDBJ databases">
        <authorList>
            <person name="Lanie J.A."/>
            <person name="Ng W.-L."/>
            <person name="Kazmierczak K.M."/>
            <person name="Andrzejewski T.M."/>
            <person name="Davidsen T.M."/>
            <person name="Wayne K.J."/>
            <person name="Tettelin H."/>
            <person name="Glass J.I."/>
            <person name="Rusch D."/>
            <person name="Podicherti R."/>
            <person name="Tsui H.-C.T."/>
            <person name="Winkler M.E."/>
        </authorList>
    </citation>
    <scope>NUCLEOTIDE SEQUENCE</scope>
</reference>
<feature type="domain" description="Methyltransferase type 11" evidence="1">
    <location>
        <begin position="8"/>
        <end position="48"/>
    </location>
</feature>
<accession>A0A382J9L1</accession>
<dbReference type="InterPro" id="IPR029063">
    <property type="entry name" value="SAM-dependent_MTases_sf"/>
</dbReference>
<organism evidence="2">
    <name type="scientific">marine metagenome</name>
    <dbReference type="NCBI Taxonomy" id="408172"/>
    <lineage>
        <taxon>unclassified sequences</taxon>
        <taxon>metagenomes</taxon>
        <taxon>ecological metagenomes</taxon>
    </lineage>
</organism>